<organism evidence="2 3">
    <name type="scientific">Pectobacterium aquaticum</name>
    <dbReference type="NCBI Taxonomy" id="2204145"/>
    <lineage>
        <taxon>Bacteria</taxon>
        <taxon>Pseudomonadati</taxon>
        <taxon>Pseudomonadota</taxon>
        <taxon>Gammaproteobacteria</taxon>
        <taxon>Enterobacterales</taxon>
        <taxon>Pectobacteriaceae</taxon>
        <taxon>Pectobacterium</taxon>
    </lineage>
</organism>
<dbReference type="Proteomes" id="UP000256540">
    <property type="component" value="Unassembled WGS sequence"/>
</dbReference>
<sequence>MSNSRLSEYTGRTDVPGILMTVVSVELIYEISLSKSDCDEIIIKFTCETPLNESDTCFMISRYFSDEAYFDESDYNAFIRKDSASEMRGVIRVMPTENNLRVKTGEYIIPIPPELIEEIKSGSYDPDNGDIGKIVERQFGSLFDKKGNLIIHS</sequence>
<dbReference type="EMBL" id="QHJW02000036">
    <property type="protein sequence ID" value="RRO07112.1"/>
    <property type="molecule type" value="Genomic_DNA"/>
</dbReference>
<comment type="caution">
    <text evidence="2">The sequence shown here is derived from an EMBL/GenBank/DDBJ whole genome shotgun (WGS) entry which is preliminary data.</text>
</comment>
<dbReference type="EMBL" id="QHJS02000015">
    <property type="protein sequence ID" value="RRO22446.1"/>
    <property type="molecule type" value="Genomic_DNA"/>
</dbReference>
<evidence type="ECO:0000313" key="2">
    <source>
        <dbReference type="EMBL" id="RRO22446.1"/>
    </source>
</evidence>
<reference evidence="3 4" key="1">
    <citation type="submission" date="2018-11" db="EMBL/GenBank/DDBJ databases">
        <title>Draft genome sequences of proposed Pectobacterium aquaticum sp. nov. isolated in France from fresh water.</title>
        <authorList>
            <person name="Pedron J."/>
            <person name="Barny M.A."/>
        </authorList>
    </citation>
    <scope>NUCLEOTIDE SEQUENCE [LARGE SCALE GENOMIC DNA]</scope>
    <source>
        <strain evidence="2 3">A127-S21-F16</strain>
        <strain evidence="1 4">A35-S23-M15</strain>
    </source>
</reference>
<dbReference type="AlphaFoldDB" id="A0AA93DU27"/>
<evidence type="ECO:0000313" key="4">
    <source>
        <dbReference type="Proteomes" id="UP000256817"/>
    </source>
</evidence>
<dbReference type="Proteomes" id="UP000256817">
    <property type="component" value="Unassembled WGS sequence"/>
</dbReference>
<evidence type="ECO:0000313" key="3">
    <source>
        <dbReference type="Proteomes" id="UP000256540"/>
    </source>
</evidence>
<dbReference type="RefSeq" id="WP_116166362.1">
    <property type="nucleotide sequence ID" value="NZ_QHJS02000015.1"/>
</dbReference>
<name>A0AA93DU27_9GAMM</name>
<protein>
    <submittedName>
        <fullName evidence="2">Uncharacterized protein</fullName>
    </submittedName>
</protein>
<evidence type="ECO:0000313" key="1">
    <source>
        <dbReference type="EMBL" id="RRO07112.1"/>
    </source>
</evidence>
<accession>A0AA93DU27</accession>
<gene>
    <name evidence="2" type="ORF">DMB84_006055</name>
    <name evidence="1" type="ORF">DMB85_014070</name>
</gene>
<keyword evidence="4" id="KW-1185">Reference proteome</keyword>
<proteinExistence type="predicted"/>